<evidence type="ECO:0000256" key="3">
    <source>
        <dbReference type="PROSITE-ProRule" id="PRU00339"/>
    </source>
</evidence>
<evidence type="ECO:0000313" key="5">
    <source>
        <dbReference type="Proteomes" id="UP000010366"/>
    </source>
</evidence>
<feature type="repeat" description="TPR" evidence="3">
    <location>
        <begin position="110"/>
        <end position="143"/>
    </location>
</feature>
<dbReference type="RefSeq" id="WP_015160916.1">
    <property type="nucleotide sequence ID" value="NC_019697.1"/>
</dbReference>
<dbReference type="Proteomes" id="UP000010366">
    <property type="component" value="Chromosome"/>
</dbReference>
<dbReference type="InterPro" id="IPR011990">
    <property type="entry name" value="TPR-like_helical_dom_sf"/>
</dbReference>
<proteinExistence type="predicted"/>
<dbReference type="HOGENOM" id="CLU_982436_0_0_3"/>
<dbReference type="AlphaFoldDB" id="K9UJI4"/>
<accession>K9UJI4</accession>
<protein>
    <submittedName>
        <fullName evidence="4">Tetratricopeptide repeat protein</fullName>
    </submittedName>
</protein>
<dbReference type="Gene3D" id="1.25.40.10">
    <property type="entry name" value="Tetratricopeptide repeat domain"/>
    <property type="match status" value="3"/>
</dbReference>
<dbReference type="EMBL" id="CP003600">
    <property type="protein sequence ID" value="AFY94798.1"/>
    <property type="molecule type" value="Genomic_DNA"/>
</dbReference>
<reference evidence="4 5" key="1">
    <citation type="submission" date="2012-05" db="EMBL/GenBank/DDBJ databases">
        <title>Finished chromosome of genome of Chamaesiphon sp. PCC 6605.</title>
        <authorList>
            <consortium name="US DOE Joint Genome Institute"/>
            <person name="Gugger M."/>
            <person name="Coursin T."/>
            <person name="Rippka R."/>
            <person name="Tandeau De Marsac N."/>
            <person name="Huntemann M."/>
            <person name="Wei C.-L."/>
            <person name="Han J."/>
            <person name="Detter J.C."/>
            <person name="Han C."/>
            <person name="Tapia R."/>
            <person name="Chen A."/>
            <person name="Kyrpides N."/>
            <person name="Mavromatis K."/>
            <person name="Markowitz V."/>
            <person name="Szeto E."/>
            <person name="Ivanova N."/>
            <person name="Pagani I."/>
            <person name="Pati A."/>
            <person name="Goodwin L."/>
            <person name="Nordberg H.P."/>
            <person name="Cantor M.N."/>
            <person name="Hua S.X."/>
            <person name="Woyke T."/>
            <person name="Kerfeld C.A."/>
        </authorList>
    </citation>
    <scope>NUCLEOTIDE SEQUENCE [LARGE SCALE GENOMIC DNA]</scope>
    <source>
        <strain evidence="5">ATCC 27169 / PCC 6605</strain>
    </source>
</reference>
<dbReference type="KEGG" id="cmp:Cha6605_3828"/>
<evidence type="ECO:0000256" key="2">
    <source>
        <dbReference type="ARBA" id="ARBA00022803"/>
    </source>
</evidence>
<evidence type="ECO:0000256" key="1">
    <source>
        <dbReference type="ARBA" id="ARBA00022737"/>
    </source>
</evidence>
<sequence length="283" mass="32785">MSDSPNPIELLDRACLLAQMGRYEQAEMLLKQYLSIDPKCAEAYALLSLVYGYTQRIELSSIEAARQAVALDPNNSYNYFILTIAYQRRHLPDRAEKSIAIAIKLNPQVAYYFAHQAEVYSDQNRWQEAIESTKRGLELDPEEVSCLKIQFTALLKLRLFSEATKTVHLLLSLYPNDADVHRLIGNLYLKKNEIQRAIIAYQESLRLNPLQPSIQELVRYQTARLKRLQTAKPKQYSTTKKTQHIKNKIYDAGSHQRLKSNKDNDCLSWLHRSVFNVLQKLIR</sequence>
<dbReference type="SMART" id="SM00028">
    <property type="entry name" value="TPR"/>
    <property type="match status" value="5"/>
</dbReference>
<evidence type="ECO:0000313" key="4">
    <source>
        <dbReference type="EMBL" id="AFY94798.1"/>
    </source>
</evidence>
<keyword evidence="1" id="KW-0677">Repeat</keyword>
<keyword evidence="5" id="KW-1185">Reference proteome</keyword>
<dbReference type="OrthoDB" id="514657at2"/>
<dbReference type="Pfam" id="PF13432">
    <property type="entry name" value="TPR_16"/>
    <property type="match status" value="1"/>
</dbReference>
<dbReference type="STRING" id="1173020.Cha6605_3828"/>
<dbReference type="Pfam" id="PF13181">
    <property type="entry name" value="TPR_8"/>
    <property type="match status" value="1"/>
</dbReference>
<dbReference type="eggNOG" id="COG0457">
    <property type="taxonomic scope" value="Bacteria"/>
</dbReference>
<dbReference type="InterPro" id="IPR013105">
    <property type="entry name" value="TPR_2"/>
</dbReference>
<dbReference type="PANTHER" id="PTHR12558:SF13">
    <property type="entry name" value="CELL DIVISION CYCLE PROTEIN 27 HOMOLOG"/>
    <property type="match status" value="1"/>
</dbReference>
<dbReference type="InterPro" id="IPR019734">
    <property type="entry name" value="TPR_rpt"/>
</dbReference>
<feature type="repeat" description="TPR" evidence="3">
    <location>
        <begin position="178"/>
        <end position="211"/>
    </location>
</feature>
<dbReference type="SUPFAM" id="SSF48452">
    <property type="entry name" value="TPR-like"/>
    <property type="match status" value="1"/>
</dbReference>
<organism evidence="4 5">
    <name type="scientific">Chamaesiphon minutus (strain ATCC 27169 / PCC 6605)</name>
    <dbReference type="NCBI Taxonomy" id="1173020"/>
    <lineage>
        <taxon>Bacteria</taxon>
        <taxon>Bacillati</taxon>
        <taxon>Cyanobacteriota</taxon>
        <taxon>Cyanophyceae</taxon>
        <taxon>Gomontiellales</taxon>
        <taxon>Chamaesiphonaceae</taxon>
        <taxon>Chamaesiphon</taxon>
    </lineage>
</organism>
<dbReference type="PROSITE" id="PS50005">
    <property type="entry name" value="TPR"/>
    <property type="match status" value="2"/>
</dbReference>
<name>K9UJI4_CHAP6</name>
<gene>
    <name evidence="4" type="ORF">Cha6605_3828</name>
</gene>
<dbReference type="Pfam" id="PF07719">
    <property type="entry name" value="TPR_2"/>
    <property type="match status" value="1"/>
</dbReference>
<keyword evidence="2 3" id="KW-0802">TPR repeat</keyword>
<dbReference type="PANTHER" id="PTHR12558">
    <property type="entry name" value="CELL DIVISION CYCLE 16,23,27"/>
    <property type="match status" value="1"/>
</dbReference>